<dbReference type="AlphaFoldDB" id="A0AAV4RB82"/>
<feature type="region of interest" description="Disordered" evidence="1">
    <location>
        <begin position="70"/>
        <end position="102"/>
    </location>
</feature>
<evidence type="ECO:0000313" key="3">
    <source>
        <dbReference type="Proteomes" id="UP001054837"/>
    </source>
</evidence>
<keyword evidence="3" id="KW-1185">Reference proteome</keyword>
<feature type="compositionally biased region" description="Polar residues" evidence="1">
    <location>
        <begin position="80"/>
        <end position="102"/>
    </location>
</feature>
<dbReference type="Proteomes" id="UP001054837">
    <property type="component" value="Unassembled WGS sequence"/>
</dbReference>
<reference evidence="2 3" key="1">
    <citation type="submission" date="2021-06" db="EMBL/GenBank/DDBJ databases">
        <title>Caerostris darwini draft genome.</title>
        <authorList>
            <person name="Kono N."/>
            <person name="Arakawa K."/>
        </authorList>
    </citation>
    <scope>NUCLEOTIDE SEQUENCE [LARGE SCALE GENOMIC DNA]</scope>
</reference>
<sequence>MRDNTKIIFISRIKTNKQSLCPFLSKKRSLQNTLDGGRVKKIQKKRTKLKNVRKESTTCVKFRTPKPTQLSPKGVGYSASPASLSDVTTHLSQPQLAGSAIT</sequence>
<dbReference type="EMBL" id="BPLQ01005847">
    <property type="protein sequence ID" value="GIY17874.1"/>
    <property type="molecule type" value="Genomic_DNA"/>
</dbReference>
<gene>
    <name evidence="2" type="ORF">CDAR_460221</name>
</gene>
<accession>A0AAV4RB82</accession>
<organism evidence="2 3">
    <name type="scientific">Caerostris darwini</name>
    <dbReference type="NCBI Taxonomy" id="1538125"/>
    <lineage>
        <taxon>Eukaryota</taxon>
        <taxon>Metazoa</taxon>
        <taxon>Ecdysozoa</taxon>
        <taxon>Arthropoda</taxon>
        <taxon>Chelicerata</taxon>
        <taxon>Arachnida</taxon>
        <taxon>Araneae</taxon>
        <taxon>Araneomorphae</taxon>
        <taxon>Entelegynae</taxon>
        <taxon>Araneoidea</taxon>
        <taxon>Araneidae</taxon>
        <taxon>Caerostris</taxon>
    </lineage>
</organism>
<comment type="caution">
    <text evidence="2">The sequence shown here is derived from an EMBL/GenBank/DDBJ whole genome shotgun (WGS) entry which is preliminary data.</text>
</comment>
<proteinExistence type="predicted"/>
<protein>
    <submittedName>
        <fullName evidence="2">Uncharacterized protein</fullName>
    </submittedName>
</protein>
<evidence type="ECO:0000256" key="1">
    <source>
        <dbReference type="SAM" id="MobiDB-lite"/>
    </source>
</evidence>
<name>A0AAV4RB82_9ARAC</name>
<evidence type="ECO:0000313" key="2">
    <source>
        <dbReference type="EMBL" id="GIY17874.1"/>
    </source>
</evidence>